<dbReference type="GO" id="GO:0000076">
    <property type="term" value="P:DNA replication checkpoint signaling"/>
    <property type="evidence" value="ECO:0007669"/>
    <property type="project" value="TreeGrafter"/>
</dbReference>
<feature type="compositionally biased region" description="Basic and acidic residues" evidence="1">
    <location>
        <begin position="485"/>
        <end position="504"/>
    </location>
</feature>
<evidence type="ECO:0000256" key="1">
    <source>
        <dbReference type="SAM" id="MobiDB-lite"/>
    </source>
</evidence>
<dbReference type="InterPro" id="IPR046938">
    <property type="entry name" value="DNA_clamp_sf"/>
</dbReference>
<feature type="region of interest" description="Disordered" evidence="1">
    <location>
        <begin position="478"/>
        <end position="532"/>
    </location>
</feature>
<dbReference type="OMA" id="AREMHPP"/>
<evidence type="ECO:0000313" key="3">
    <source>
        <dbReference type="Proteomes" id="UP000218811"/>
    </source>
</evidence>
<gene>
    <name evidence="2" type="ORF">WOLCODRAFT_126890</name>
</gene>
<dbReference type="GO" id="GO:0030896">
    <property type="term" value="C:checkpoint clamp complex"/>
    <property type="evidence" value="ECO:0007669"/>
    <property type="project" value="InterPro"/>
</dbReference>
<evidence type="ECO:0008006" key="4">
    <source>
        <dbReference type="Google" id="ProtNLM"/>
    </source>
</evidence>
<accession>A0A2H3JJQ3</accession>
<name>A0A2H3JJQ3_WOLCO</name>
<dbReference type="Proteomes" id="UP000218811">
    <property type="component" value="Unassembled WGS sequence"/>
</dbReference>
<dbReference type="OrthoDB" id="60092at2759"/>
<protein>
    <recommendedName>
        <fullName evidence="4">Rad9-domain-containing protein</fullName>
    </recommendedName>
</protein>
<dbReference type="GO" id="GO:0006281">
    <property type="term" value="P:DNA repair"/>
    <property type="evidence" value="ECO:0007669"/>
    <property type="project" value="TreeGrafter"/>
</dbReference>
<dbReference type="EMBL" id="KB467876">
    <property type="protein sequence ID" value="PCH36237.1"/>
    <property type="molecule type" value="Genomic_DNA"/>
</dbReference>
<feature type="compositionally biased region" description="Polar residues" evidence="1">
    <location>
        <begin position="304"/>
        <end position="323"/>
    </location>
</feature>
<dbReference type="GO" id="GO:0031573">
    <property type="term" value="P:mitotic intra-S DNA damage checkpoint signaling"/>
    <property type="evidence" value="ECO:0007669"/>
    <property type="project" value="TreeGrafter"/>
</dbReference>
<feature type="region of interest" description="Disordered" evidence="1">
    <location>
        <begin position="366"/>
        <end position="413"/>
    </location>
</feature>
<dbReference type="STRING" id="742152.A0A2H3JJQ3"/>
<keyword evidence="3" id="KW-1185">Reference proteome</keyword>
<sequence length="532" mass="57988">MQATLDSASLKQVIRALTCLARYGEYLIVYATPDFLTLSATNSSKSAFCRFTYKRQFFSRYRLASTATDDAPSFTGQLLSLLSILKHKTLDKTVEKCELSITEGGPAISIDDATGEEDSLESKLIVRLHCTHGIVKTHRLPLMNDAEYITPTVPVTPHQSKLNVSPRAVMDVIEHFPAPRGGKIDPCINWTFGETEVQVQSVEMSLDPQGKAHMSTILSISAEEFDAYNIDEIPATISFHLKEFSATVAYADAAQTNLDIAFTIPANPLFVDIQGDLVVASFAIGTTMLAGEEQRRAVPGVGAGNNTRSSRTNSAVTTSNVCAQNKGKKRARENDEYAAAAAAAAAAAGPSDADQRERLAEAERMSMPPPSMLPQTFPPPLSQLSDNRHAPSAPIADPSEQREPLFYPSSQPEEQLLGGEDEYQYQDEPEPPRAEPMFLHGTQLTQAEAEAIRASGLGIEHMTMEELHQMLEEDGEEVDFGAGRGEGDGEKAGAEKHDIAREASLEIYDDDFEMAPTQPRAGGKMFRPLFDD</sequence>
<feature type="region of interest" description="Disordered" evidence="1">
    <location>
        <begin position="299"/>
        <end position="335"/>
    </location>
</feature>
<dbReference type="PANTHER" id="PTHR15237">
    <property type="entry name" value="DNA REPAIR PROTEIN RAD9"/>
    <property type="match status" value="1"/>
</dbReference>
<dbReference type="AlphaFoldDB" id="A0A2H3JJQ3"/>
<evidence type="ECO:0000313" key="2">
    <source>
        <dbReference type="EMBL" id="PCH36237.1"/>
    </source>
</evidence>
<feature type="compositionally biased region" description="Pro residues" evidence="1">
    <location>
        <begin position="367"/>
        <end position="381"/>
    </location>
</feature>
<proteinExistence type="predicted"/>
<dbReference type="SUPFAM" id="SSF55979">
    <property type="entry name" value="DNA clamp"/>
    <property type="match status" value="1"/>
</dbReference>
<reference evidence="2 3" key="1">
    <citation type="journal article" date="2012" name="Science">
        <title>The Paleozoic origin of enzymatic lignin decomposition reconstructed from 31 fungal genomes.</title>
        <authorList>
            <person name="Floudas D."/>
            <person name="Binder M."/>
            <person name="Riley R."/>
            <person name="Barry K."/>
            <person name="Blanchette R.A."/>
            <person name="Henrissat B."/>
            <person name="Martinez A.T."/>
            <person name="Otillar R."/>
            <person name="Spatafora J.W."/>
            <person name="Yadav J.S."/>
            <person name="Aerts A."/>
            <person name="Benoit I."/>
            <person name="Boyd A."/>
            <person name="Carlson A."/>
            <person name="Copeland A."/>
            <person name="Coutinho P.M."/>
            <person name="de Vries R.P."/>
            <person name="Ferreira P."/>
            <person name="Findley K."/>
            <person name="Foster B."/>
            <person name="Gaskell J."/>
            <person name="Glotzer D."/>
            <person name="Gorecki P."/>
            <person name="Heitman J."/>
            <person name="Hesse C."/>
            <person name="Hori C."/>
            <person name="Igarashi K."/>
            <person name="Jurgens J.A."/>
            <person name="Kallen N."/>
            <person name="Kersten P."/>
            <person name="Kohler A."/>
            <person name="Kuees U."/>
            <person name="Kumar T.K.A."/>
            <person name="Kuo A."/>
            <person name="LaButti K."/>
            <person name="Larrondo L.F."/>
            <person name="Lindquist E."/>
            <person name="Ling A."/>
            <person name="Lombard V."/>
            <person name="Lucas S."/>
            <person name="Lundell T."/>
            <person name="Martin R."/>
            <person name="McLaughlin D.J."/>
            <person name="Morgenstern I."/>
            <person name="Morin E."/>
            <person name="Murat C."/>
            <person name="Nagy L.G."/>
            <person name="Nolan M."/>
            <person name="Ohm R.A."/>
            <person name="Patyshakuliyeva A."/>
            <person name="Rokas A."/>
            <person name="Ruiz-Duenas F.J."/>
            <person name="Sabat G."/>
            <person name="Salamov A."/>
            <person name="Samejima M."/>
            <person name="Schmutz J."/>
            <person name="Slot J.C."/>
            <person name="St John F."/>
            <person name="Stenlid J."/>
            <person name="Sun H."/>
            <person name="Sun S."/>
            <person name="Syed K."/>
            <person name="Tsang A."/>
            <person name="Wiebenga A."/>
            <person name="Young D."/>
            <person name="Pisabarro A."/>
            <person name="Eastwood D.C."/>
            <person name="Martin F."/>
            <person name="Cullen D."/>
            <person name="Grigoriev I.V."/>
            <person name="Hibbett D.S."/>
        </authorList>
    </citation>
    <scope>NUCLEOTIDE SEQUENCE [LARGE SCALE GENOMIC DNA]</scope>
    <source>
        <strain evidence="2 3">MD-104</strain>
    </source>
</reference>
<organism evidence="2 3">
    <name type="scientific">Wolfiporia cocos (strain MD-104)</name>
    <name type="common">Brown rot fungus</name>
    <dbReference type="NCBI Taxonomy" id="742152"/>
    <lineage>
        <taxon>Eukaryota</taxon>
        <taxon>Fungi</taxon>
        <taxon>Dikarya</taxon>
        <taxon>Basidiomycota</taxon>
        <taxon>Agaricomycotina</taxon>
        <taxon>Agaricomycetes</taxon>
        <taxon>Polyporales</taxon>
        <taxon>Phaeolaceae</taxon>
        <taxon>Wolfiporia</taxon>
    </lineage>
</organism>
<dbReference type="Gene3D" id="3.70.10.10">
    <property type="match status" value="1"/>
</dbReference>
<dbReference type="Pfam" id="PF04139">
    <property type="entry name" value="Rad9"/>
    <property type="match status" value="1"/>
</dbReference>
<dbReference type="PANTHER" id="PTHR15237:SF0">
    <property type="entry name" value="CELL CYCLE CHECKPOINT CONTROL PROTEIN"/>
    <property type="match status" value="1"/>
</dbReference>
<dbReference type="InterPro" id="IPR007268">
    <property type="entry name" value="Rad9/Ddc1"/>
</dbReference>
<dbReference type="GO" id="GO:0071479">
    <property type="term" value="P:cellular response to ionizing radiation"/>
    <property type="evidence" value="ECO:0007669"/>
    <property type="project" value="TreeGrafter"/>
</dbReference>